<evidence type="ECO:0000256" key="1">
    <source>
        <dbReference type="SAM" id="MobiDB-lite"/>
    </source>
</evidence>
<dbReference type="AlphaFoldDB" id="S3CRS8"/>
<sequence length="221" mass="23742">MLRNIGTVSMANFEKDDNFQELVSRTAVARGRQSQGDDAQGNKRALSAGVLDESAEVGLAELDDSDFIVLEGQPVDIDQAGEPLHDPFGHERTSAPDQPTDSQPAGFSSPAESSSLSSPYGQMPCGHNLARSLYPPEDYLDGADGADGLADGPSRPPATQTRPTADRLSAQRGPSNRVLRSSKSVRNAAVKGIKKVSRTVKRKVEDIPNKFGSLRKKRRET</sequence>
<feature type="compositionally biased region" description="Polar residues" evidence="1">
    <location>
        <begin position="95"/>
        <end position="106"/>
    </location>
</feature>
<dbReference type="Proteomes" id="UP000016923">
    <property type="component" value="Unassembled WGS sequence"/>
</dbReference>
<feature type="compositionally biased region" description="Basic residues" evidence="1">
    <location>
        <begin position="192"/>
        <end position="201"/>
    </location>
</feature>
<gene>
    <name evidence="2" type="ORF">F503_07668</name>
</gene>
<evidence type="ECO:0000313" key="3">
    <source>
        <dbReference type="Proteomes" id="UP000016923"/>
    </source>
</evidence>
<proteinExistence type="predicted"/>
<feature type="compositionally biased region" description="Low complexity" evidence="1">
    <location>
        <begin position="142"/>
        <end position="152"/>
    </location>
</feature>
<feature type="compositionally biased region" description="Polar residues" evidence="1">
    <location>
        <begin position="172"/>
        <end position="185"/>
    </location>
</feature>
<reference evidence="2 3" key="1">
    <citation type="journal article" date="2013" name="BMC Genomics">
        <title>The genome and transcriptome of the pine saprophyte Ophiostoma piceae, and a comparison with the bark beetle-associated pine pathogen Grosmannia clavigera.</title>
        <authorList>
            <person name="Haridas S."/>
            <person name="Wang Y."/>
            <person name="Lim L."/>
            <person name="Massoumi Alamouti S."/>
            <person name="Jackman S."/>
            <person name="Docking R."/>
            <person name="Robertson G."/>
            <person name="Birol I."/>
            <person name="Bohlmann J."/>
            <person name="Breuil C."/>
        </authorList>
    </citation>
    <scope>NUCLEOTIDE SEQUENCE [LARGE SCALE GENOMIC DNA]</scope>
    <source>
        <strain evidence="2 3">UAMH 11346</strain>
    </source>
</reference>
<feature type="region of interest" description="Disordered" evidence="1">
    <location>
        <begin position="71"/>
        <end position="221"/>
    </location>
</feature>
<keyword evidence="3" id="KW-1185">Reference proteome</keyword>
<organism evidence="2 3">
    <name type="scientific">Ophiostoma piceae (strain UAMH 11346)</name>
    <name type="common">Sap stain fungus</name>
    <dbReference type="NCBI Taxonomy" id="1262450"/>
    <lineage>
        <taxon>Eukaryota</taxon>
        <taxon>Fungi</taxon>
        <taxon>Dikarya</taxon>
        <taxon>Ascomycota</taxon>
        <taxon>Pezizomycotina</taxon>
        <taxon>Sordariomycetes</taxon>
        <taxon>Sordariomycetidae</taxon>
        <taxon>Ophiostomatales</taxon>
        <taxon>Ophiostomataceae</taxon>
        <taxon>Ophiostoma</taxon>
    </lineage>
</organism>
<dbReference type="VEuPathDB" id="FungiDB:F503_07668"/>
<feature type="compositionally biased region" description="Low complexity" evidence="1">
    <location>
        <begin position="108"/>
        <end position="118"/>
    </location>
</feature>
<feature type="compositionally biased region" description="Basic and acidic residues" evidence="1">
    <location>
        <begin position="83"/>
        <end position="94"/>
    </location>
</feature>
<dbReference type="HOGENOM" id="CLU_1251016_0_0_1"/>
<accession>S3CRS8</accession>
<dbReference type="EMBL" id="KE148168">
    <property type="protein sequence ID" value="EPE03365.1"/>
    <property type="molecule type" value="Genomic_DNA"/>
</dbReference>
<evidence type="ECO:0000313" key="2">
    <source>
        <dbReference type="EMBL" id="EPE03365.1"/>
    </source>
</evidence>
<protein>
    <submittedName>
        <fullName evidence="2">Uncharacterized protein</fullName>
    </submittedName>
</protein>
<name>S3CRS8_OPHP1</name>